<proteinExistence type="predicted"/>
<protein>
    <submittedName>
        <fullName evidence="2">Phasin protein</fullName>
    </submittedName>
</protein>
<dbReference type="Pfam" id="PF09361">
    <property type="entry name" value="Phasin_2"/>
    <property type="match status" value="1"/>
</dbReference>
<dbReference type="RefSeq" id="WP_099998933.1">
    <property type="nucleotide sequence ID" value="NZ_CP017940.1"/>
</dbReference>
<comment type="caution">
    <text evidence="2">The sequence shown here is derived from an EMBL/GenBank/DDBJ whole genome shotgun (WGS) entry which is preliminary data.</text>
</comment>
<evidence type="ECO:0000259" key="1">
    <source>
        <dbReference type="Pfam" id="PF09361"/>
    </source>
</evidence>
<sequence length="110" mass="12042">MATPFETLNDSSKEFVNSAMKSVSALSQGLQTIANEAADYSKKSFEEGTALIEKLATIKSPEQAFETHSVFSKKAYETFVAQATKFGELYADLAKEAYKPYEAVVAKVVK</sequence>
<reference evidence="2 3" key="1">
    <citation type="journal article" date="2017" name="Int J Environ Stud">
        <title>Does the Miocene-Pliocene relict legume Oxytropis triphylla form nitrogen-fixing nodules with a combination of bacterial strains?</title>
        <authorList>
            <person name="Safronova V."/>
            <person name="Belimov A."/>
            <person name="Sazanova A."/>
            <person name="Kuznetsova I."/>
            <person name="Popova J."/>
            <person name="Andronov E."/>
            <person name="Verkhozina A."/>
            <person name="Tikhonovich I."/>
        </authorList>
    </citation>
    <scope>NUCLEOTIDE SEQUENCE [LARGE SCALE GENOMIC DNA]</scope>
    <source>
        <strain evidence="2 3">Tri-38</strain>
    </source>
</reference>
<organism evidence="2 3">
    <name type="scientific">Phyllobacterium zundukense</name>
    <dbReference type="NCBI Taxonomy" id="1867719"/>
    <lineage>
        <taxon>Bacteria</taxon>
        <taxon>Pseudomonadati</taxon>
        <taxon>Pseudomonadota</taxon>
        <taxon>Alphaproteobacteria</taxon>
        <taxon>Hyphomicrobiales</taxon>
        <taxon>Phyllobacteriaceae</taxon>
        <taxon>Phyllobacterium</taxon>
    </lineage>
</organism>
<keyword evidence="3" id="KW-1185">Reference proteome</keyword>
<feature type="domain" description="Phasin" evidence="1">
    <location>
        <begin position="6"/>
        <end position="103"/>
    </location>
</feature>
<accession>A0A2N9W1K5</accession>
<gene>
    <name evidence="2" type="ORF">B5P45_06375</name>
</gene>
<dbReference type="EMBL" id="MZMT01000017">
    <property type="protein sequence ID" value="PIO45623.1"/>
    <property type="molecule type" value="Genomic_DNA"/>
</dbReference>
<evidence type="ECO:0000313" key="2">
    <source>
        <dbReference type="EMBL" id="PIO45623.1"/>
    </source>
</evidence>
<dbReference type="InterPro" id="IPR018968">
    <property type="entry name" value="Phasin"/>
</dbReference>
<name>A0A2N9W1K5_9HYPH</name>
<dbReference type="AlphaFoldDB" id="A0A2N9W1K5"/>
<dbReference type="KEGG" id="pht:BLM14_08150"/>
<dbReference type="OrthoDB" id="7678100at2"/>
<evidence type="ECO:0000313" key="3">
    <source>
        <dbReference type="Proteomes" id="UP000232163"/>
    </source>
</evidence>
<dbReference type="Proteomes" id="UP000232163">
    <property type="component" value="Unassembled WGS sequence"/>
</dbReference>